<evidence type="ECO:0000313" key="3">
    <source>
        <dbReference type="Proteomes" id="UP000274907"/>
    </source>
</evidence>
<evidence type="ECO:0000313" key="2">
    <source>
        <dbReference type="EMBL" id="RSZ66186.1"/>
    </source>
</evidence>
<dbReference type="InterPro" id="IPR036388">
    <property type="entry name" value="WH-like_DNA-bd_sf"/>
</dbReference>
<dbReference type="RefSeq" id="WP_126119476.1">
    <property type="nucleotide sequence ID" value="NZ_RXHJ01000001.1"/>
</dbReference>
<dbReference type="GO" id="GO:0003677">
    <property type="term" value="F:DNA binding"/>
    <property type="evidence" value="ECO:0007669"/>
    <property type="project" value="InterPro"/>
</dbReference>
<protein>
    <submittedName>
        <fullName evidence="2">Transcriptional regulator</fullName>
    </submittedName>
</protein>
<dbReference type="EMBL" id="RXHJ01000001">
    <property type="protein sequence ID" value="RSZ66186.1"/>
    <property type="molecule type" value="Genomic_DNA"/>
</dbReference>
<dbReference type="GO" id="GO:0006355">
    <property type="term" value="P:regulation of DNA-templated transcription"/>
    <property type="evidence" value="ECO:0007669"/>
    <property type="project" value="InterPro"/>
</dbReference>
<dbReference type="Gene3D" id="1.10.10.10">
    <property type="entry name" value="Winged helix-like DNA-binding domain superfamily/Winged helix DNA-binding domain"/>
    <property type="match status" value="1"/>
</dbReference>
<dbReference type="SUPFAM" id="SSF46785">
    <property type="entry name" value="Winged helix' DNA-binding domain"/>
    <property type="match status" value="1"/>
</dbReference>
<sequence>MVDAPAPRPSVELFSDALPLSVKQREVLDVLQTFPHGARSAELAEKLGMHVNTARGHLDELVSRGAVRVATTQSEGRGRPSLIFQVRVPDNRAVVNEYVSLVEVLTSALAGTNSLTPETLEQARQLGRDWARRMHEEGQPPANDADILEQLYIKLRDMGFDPTVTRPADESDGHGQLSLHSCPFVTEGKPRPSAFVCAIHEGFLQETTGSCPEQNSGPVSLTLLPYADDGACVVRVNKGPRATSER</sequence>
<dbReference type="AlphaFoldDB" id="A0A3R9ZKX9"/>
<dbReference type="Proteomes" id="UP000274907">
    <property type="component" value="Unassembled WGS sequence"/>
</dbReference>
<name>A0A3R9ZKX9_9CORY</name>
<proteinExistence type="predicted"/>
<dbReference type="Pfam" id="PF09339">
    <property type="entry name" value="HTH_IclR"/>
    <property type="match status" value="1"/>
</dbReference>
<evidence type="ECO:0000259" key="1">
    <source>
        <dbReference type="Pfam" id="PF09339"/>
    </source>
</evidence>
<dbReference type="OrthoDB" id="3399802at2"/>
<gene>
    <name evidence="2" type="ORF">EAH68_01155</name>
</gene>
<comment type="caution">
    <text evidence="2">The sequence shown here is derived from an EMBL/GenBank/DDBJ whole genome shotgun (WGS) entry which is preliminary data.</text>
</comment>
<keyword evidence="3" id="KW-1185">Reference proteome</keyword>
<dbReference type="InterPro" id="IPR005471">
    <property type="entry name" value="Tscrpt_reg_IclR_N"/>
</dbReference>
<organism evidence="2 3">
    <name type="scientific">Corynebacterium hylobatis</name>
    <dbReference type="NCBI Taxonomy" id="1859290"/>
    <lineage>
        <taxon>Bacteria</taxon>
        <taxon>Bacillati</taxon>
        <taxon>Actinomycetota</taxon>
        <taxon>Actinomycetes</taxon>
        <taxon>Mycobacteriales</taxon>
        <taxon>Corynebacteriaceae</taxon>
        <taxon>Corynebacterium</taxon>
    </lineage>
</organism>
<feature type="domain" description="HTH iclR-type" evidence="1">
    <location>
        <begin position="27"/>
        <end position="68"/>
    </location>
</feature>
<dbReference type="InterPro" id="IPR036390">
    <property type="entry name" value="WH_DNA-bd_sf"/>
</dbReference>
<accession>A0A3R9ZKX9</accession>
<reference evidence="2 3" key="1">
    <citation type="submission" date="2018-12" db="EMBL/GenBank/DDBJ databases">
        <title>YIM 101343 draft genome.</title>
        <authorList>
            <person name="Chen X."/>
        </authorList>
    </citation>
    <scope>NUCLEOTIDE SEQUENCE [LARGE SCALE GENOMIC DNA]</scope>
    <source>
        <strain evidence="2 3">YIM 101343</strain>
    </source>
</reference>